<protein>
    <submittedName>
        <fullName evidence="1">Uncharacterized protein</fullName>
    </submittedName>
</protein>
<name>A0A2A6C5D0_PRIPA</name>
<keyword evidence="2" id="KW-1185">Reference proteome</keyword>
<reference evidence="2" key="1">
    <citation type="journal article" date="2008" name="Nat. Genet.">
        <title>The Pristionchus pacificus genome provides a unique perspective on nematode lifestyle and parasitism.</title>
        <authorList>
            <person name="Dieterich C."/>
            <person name="Clifton S.W."/>
            <person name="Schuster L.N."/>
            <person name="Chinwalla A."/>
            <person name="Delehaunty K."/>
            <person name="Dinkelacker I."/>
            <person name="Fulton L."/>
            <person name="Fulton R."/>
            <person name="Godfrey J."/>
            <person name="Minx P."/>
            <person name="Mitreva M."/>
            <person name="Roeseler W."/>
            <person name="Tian H."/>
            <person name="Witte H."/>
            <person name="Yang S.P."/>
            <person name="Wilson R.K."/>
            <person name="Sommer R.J."/>
        </authorList>
    </citation>
    <scope>NUCLEOTIDE SEQUENCE [LARGE SCALE GENOMIC DNA]</scope>
    <source>
        <strain evidence="2">PS312</strain>
    </source>
</reference>
<organism evidence="1 2">
    <name type="scientific">Pristionchus pacificus</name>
    <name type="common">Parasitic nematode worm</name>
    <dbReference type="NCBI Taxonomy" id="54126"/>
    <lineage>
        <taxon>Eukaryota</taxon>
        <taxon>Metazoa</taxon>
        <taxon>Ecdysozoa</taxon>
        <taxon>Nematoda</taxon>
        <taxon>Chromadorea</taxon>
        <taxon>Rhabditida</taxon>
        <taxon>Rhabditina</taxon>
        <taxon>Diplogasteromorpha</taxon>
        <taxon>Diplogasteroidea</taxon>
        <taxon>Neodiplogasteridae</taxon>
        <taxon>Pristionchus</taxon>
    </lineage>
</organism>
<dbReference type="Proteomes" id="UP000005239">
    <property type="component" value="Unassembled WGS sequence"/>
</dbReference>
<reference evidence="1" key="2">
    <citation type="submission" date="2022-06" db="UniProtKB">
        <authorList>
            <consortium name="EnsemblMetazoa"/>
        </authorList>
    </citation>
    <scope>IDENTIFICATION</scope>
    <source>
        <strain evidence="1">PS312</strain>
    </source>
</reference>
<accession>A0A8R1V1R9</accession>
<sequence length="130" mass="15014">MLKLEECGRMKKPREKRARVDNELESKLFRRSIGKPLLPTFSQINSVQISRSPEILNVPPRYRQSFLDDVEEVSDLDSSSGGVPGMREVRGPDRQTTYHRLKHGKTITKNHEIMEKMEEAKSMAYLGVDR</sequence>
<accession>A0A2A6C5D0</accession>
<proteinExistence type="predicted"/>
<evidence type="ECO:0000313" key="1">
    <source>
        <dbReference type="EnsemblMetazoa" id="PPA43631.1"/>
    </source>
</evidence>
<evidence type="ECO:0000313" key="2">
    <source>
        <dbReference type="Proteomes" id="UP000005239"/>
    </source>
</evidence>
<gene>
    <name evidence="1" type="primary">WBGene00282000</name>
</gene>
<dbReference type="EnsemblMetazoa" id="PPA43631.1">
    <property type="protein sequence ID" value="PPA43631.1"/>
    <property type="gene ID" value="WBGene00282000"/>
</dbReference>
<dbReference type="AlphaFoldDB" id="A0A2A6C5D0"/>